<dbReference type="InterPro" id="IPR021957">
    <property type="entry name" value="DUF3574"/>
</dbReference>
<evidence type="ECO:0000313" key="3">
    <source>
        <dbReference type="Proteomes" id="UP000641646"/>
    </source>
</evidence>
<dbReference type="Proteomes" id="UP000641646">
    <property type="component" value="Unassembled WGS sequence"/>
</dbReference>
<accession>A0A926ZIV2</accession>
<dbReference type="RefSeq" id="WP_190470882.1">
    <property type="nucleotide sequence ID" value="NZ_JACJPW010000084.1"/>
</dbReference>
<keyword evidence="3" id="KW-1185">Reference proteome</keyword>
<feature type="chain" id="PRO_5037019557" evidence="1">
    <location>
        <begin position="22"/>
        <end position="144"/>
    </location>
</feature>
<reference evidence="2" key="1">
    <citation type="journal article" date="2015" name="ISME J.">
        <title>Draft Genome Sequence of Streptomyces incarnatus NRRL8089, which Produces the Nucleoside Antibiotic Sinefungin.</title>
        <authorList>
            <person name="Oshima K."/>
            <person name="Hattori M."/>
            <person name="Shimizu H."/>
            <person name="Fukuda K."/>
            <person name="Nemoto M."/>
            <person name="Inagaki K."/>
            <person name="Tamura T."/>
        </authorList>
    </citation>
    <scope>NUCLEOTIDE SEQUENCE</scope>
    <source>
        <strain evidence="2">FACHB-1375</strain>
    </source>
</reference>
<evidence type="ECO:0000313" key="2">
    <source>
        <dbReference type="EMBL" id="MBD2184460.1"/>
    </source>
</evidence>
<sequence>MLNKVKYIALVALVLQLSACAYPHVTAQSPQSQTVNAGGNLFVKDELYFGLSKPGGTVTEIEWQSFLSRVITPRFPEGLTVVDAYGQYLNKKNQLSKEKTKLVILIYEESQVKNRSIEEIIAKYKQEFQQESVLRVTGSVKAFF</sequence>
<name>A0A926ZIV2_9CYAN</name>
<dbReference type="Pfam" id="PF12098">
    <property type="entry name" value="DUF3574"/>
    <property type="match status" value="1"/>
</dbReference>
<comment type="caution">
    <text evidence="2">The sequence shown here is derived from an EMBL/GenBank/DDBJ whole genome shotgun (WGS) entry which is preliminary data.</text>
</comment>
<dbReference type="EMBL" id="JACJPW010000084">
    <property type="protein sequence ID" value="MBD2184460.1"/>
    <property type="molecule type" value="Genomic_DNA"/>
</dbReference>
<evidence type="ECO:0000256" key="1">
    <source>
        <dbReference type="SAM" id="SignalP"/>
    </source>
</evidence>
<gene>
    <name evidence="2" type="ORF">H6G03_25900</name>
</gene>
<reference evidence="2" key="2">
    <citation type="submission" date="2020-08" db="EMBL/GenBank/DDBJ databases">
        <authorList>
            <person name="Chen M."/>
            <person name="Teng W."/>
            <person name="Zhao L."/>
            <person name="Hu C."/>
            <person name="Zhou Y."/>
            <person name="Han B."/>
            <person name="Song L."/>
            <person name="Shu W."/>
        </authorList>
    </citation>
    <scope>NUCLEOTIDE SEQUENCE</scope>
    <source>
        <strain evidence="2">FACHB-1375</strain>
    </source>
</reference>
<organism evidence="2 3">
    <name type="scientific">Aerosakkonema funiforme FACHB-1375</name>
    <dbReference type="NCBI Taxonomy" id="2949571"/>
    <lineage>
        <taxon>Bacteria</taxon>
        <taxon>Bacillati</taxon>
        <taxon>Cyanobacteriota</taxon>
        <taxon>Cyanophyceae</taxon>
        <taxon>Oscillatoriophycideae</taxon>
        <taxon>Aerosakkonematales</taxon>
        <taxon>Aerosakkonemataceae</taxon>
        <taxon>Aerosakkonema</taxon>
    </lineage>
</organism>
<keyword evidence="1" id="KW-0732">Signal</keyword>
<proteinExistence type="predicted"/>
<feature type="signal peptide" evidence="1">
    <location>
        <begin position="1"/>
        <end position="21"/>
    </location>
</feature>
<protein>
    <submittedName>
        <fullName evidence="2">DUF3574 domain-containing protein</fullName>
    </submittedName>
</protein>
<dbReference type="AlphaFoldDB" id="A0A926ZIV2"/>